<sequence length="919" mass="105075">MPSNKNRKELIENRPMYIPEVVYIGENKAHEFLQEDTDSLNTKMKNEEETMQKTNIVDANTSETQEMKTLPFAHTFHRNVTPVQNIPLIKKEPGEELHSDQPKKQVRIITPLPKGTFIRNQTKTPNFPCISSVSSLAPFPNNVKVVRKIVSVKPVKPVQPTFESIAKYTKTEDLRRPNSDDILLRNQLNNEVKSETDQSIQQANIVPSSILAPTSISVRKSYIPTTSTTSTTPTAPTTLAKRVFVNVKKTANGIRILPVQTPPGEEINKFPKAPYVGTDNISLIRLILTENPSLWSDTHGNSIVIKKTRQDQFHIYNKEYYYRTDDKNVDNYFFLDVTHKATDSSEVIRRPYGIYWGNPRTSCVGLVETRGFLDIKRKDDVFRKVREDLIEHKNQQASCSAIQSTSQTINDSPEKRNIYLPSRTTTDRYGPTQNKQISETVDEETISSLSQVPAYLILKEELKKKKSRKKPSTLSTIIAKPEMEKRVETSENSELTRLSEYITTTVRTIINRFKYFEVSEGEVYFIYIGPRNKKKKSPHDINFTKCVNRKPAPGSLYVSKFVKYLFQAVYPLKKDGKDPLKIFSTESAMTSANLEALIESEYYRLFSVSNQKKKPQLEASASTKSKTEVKHKCSLCSETFKKYYQLQRHQYVVHQLSSPEDKRVTQKLIQTSASSTEIISGIPAIKKEEVDESYRFPPNFAETNQTPTPPIKEEKLDDTMLPPFTPSAETPYLQYNRNFTTITTRIVPKTSTVTSNQAYENKAITSSLFPSDPEIVIKKEIEEETSDKSSSVPLFQKPVVGDNFMYPFIQVKQEPEEILDEVTHWPDVNQILPPGKRKYGDETEETSPNPKRSDRSRKRRKKNKNNQPEVPTKKVVRKKVPIVSSGNPVVPVKLSIAQPFFSLLPQQSPQQIGNYQQMY</sequence>
<keyword evidence="1" id="KW-0862">Zinc</keyword>
<dbReference type="EMBL" id="WJQU01000001">
    <property type="protein sequence ID" value="KAJ6645389.1"/>
    <property type="molecule type" value="Genomic_DNA"/>
</dbReference>
<evidence type="ECO:0000313" key="5">
    <source>
        <dbReference type="Proteomes" id="UP001151699"/>
    </source>
</evidence>
<comment type="caution">
    <text evidence="4">The sequence shown here is derived from an EMBL/GenBank/DDBJ whole genome shotgun (WGS) entry which is preliminary data.</text>
</comment>
<dbReference type="InterPro" id="IPR013087">
    <property type="entry name" value="Znf_C2H2_type"/>
</dbReference>
<dbReference type="GO" id="GO:0008270">
    <property type="term" value="F:zinc ion binding"/>
    <property type="evidence" value="ECO:0007669"/>
    <property type="project" value="UniProtKB-KW"/>
</dbReference>
<feature type="compositionally biased region" description="Basic residues" evidence="2">
    <location>
        <begin position="854"/>
        <end position="864"/>
    </location>
</feature>
<feature type="region of interest" description="Disordered" evidence="2">
    <location>
        <begin position="404"/>
        <end position="433"/>
    </location>
</feature>
<dbReference type="AlphaFoldDB" id="A0A9Q0N854"/>
<dbReference type="Proteomes" id="UP001151699">
    <property type="component" value="Chromosome A"/>
</dbReference>
<name>A0A9Q0N854_9DIPT</name>
<dbReference type="OrthoDB" id="8196774at2759"/>
<feature type="region of interest" description="Disordered" evidence="2">
    <location>
        <begin position="824"/>
        <end position="879"/>
    </location>
</feature>
<dbReference type="PROSITE" id="PS00028">
    <property type="entry name" value="ZINC_FINGER_C2H2_1"/>
    <property type="match status" value="1"/>
</dbReference>
<evidence type="ECO:0000256" key="2">
    <source>
        <dbReference type="SAM" id="MobiDB-lite"/>
    </source>
</evidence>
<gene>
    <name evidence="4" type="ORF">Bhyg_00595</name>
</gene>
<evidence type="ECO:0000259" key="3">
    <source>
        <dbReference type="PROSITE" id="PS50157"/>
    </source>
</evidence>
<organism evidence="4 5">
    <name type="scientific">Pseudolycoriella hygida</name>
    <dbReference type="NCBI Taxonomy" id="35572"/>
    <lineage>
        <taxon>Eukaryota</taxon>
        <taxon>Metazoa</taxon>
        <taxon>Ecdysozoa</taxon>
        <taxon>Arthropoda</taxon>
        <taxon>Hexapoda</taxon>
        <taxon>Insecta</taxon>
        <taxon>Pterygota</taxon>
        <taxon>Neoptera</taxon>
        <taxon>Endopterygota</taxon>
        <taxon>Diptera</taxon>
        <taxon>Nematocera</taxon>
        <taxon>Sciaroidea</taxon>
        <taxon>Sciaridae</taxon>
        <taxon>Pseudolycoriella</taxon>
    </lineage>
</organism>
<accession>A0A9Q0N854</accession>
<protein>
    <recommendedName>
        <fullName evidence="3">C2H2-type domain-containing protein</fullName>
    </recommendedName>
</protein>
<keyword evidence="1" id="KW-0479">Metal-binding</keyword>
<evidence type="ECO:0000256" key="1">
    <source>
        <dbReference type="PROSITE-ProRule" id="PRU00042"/>
    </source>
</evidence>
<keyword evidence="5" id="KW-1185">Reference proteome</keyword>
<evidence type="ECO:0000313" key="4">
    <source>
        <dbReference type="EMBL" id="KAJ6645389.1"/>
    </source>
</evidence>
<keyword evidence="1" id="KW-0863">Zinc-finger</keyword>
<reference evidence="4" key="1">
    <citation type="submission" date="2022-07" db="EMBL/GenBank/DDBJ databases">
        <authorList>
            <person name="Trinca V."/>
            <person name="Uliana J.V.C."/>
            <person name="Torres T.T."/>
            <person name="Ward R.J."/>
            <person name="Monesi N."/>
        </authorList>
    </citation>
    <scope>NUCLEOTIDE SEQUENCE</scope>
    <source>
        <strain evidence="4">HSMRA1968</strain>
        <tissue evidence="4">Whole embryos</tissue>
    </source>
</reference>
<feature type="domain" description="C2H2-type" evidence="3">
    <location>
        <begin position="631"/>
        <end position="659"/>
    </location>
</feature>
<proteinExistence type="predicted"/>
<dbReference type="PROSITE" id="PS50157">
    <property type="entry name" value="ZINC_FINGER_C2H2_2"/>
    <property type="match status" value="1"/>
</dbReference>